<keyword evidence="2" id="KW-1185">Reference proteome</keyword>
<organism evidence="1 2">
    <name type="scientific">Apolygus lucorum</name>
    <name type="common">Small green plant bug</name>
    <name type="synonym">Lygocoris lucorum</name>
    <dbReference type="NCBI Taxonomy" id="248454"/>
    <lineage>
        <taxon>Eukaryota</taxon>
        <taxon>Metazoa</taxon>
        <taxon>Ecdysozoa</taxon>
        <taxon>Arthropoda</taxon>
        <taxon>Hexapoda</taxon>
        <taxon>Insecta</taxon>
        <taxon>Pterygota</taxon>
        <taxon>Neoptera</taxon>
        <taxon>Paraneoptera</taxon>
        <taxon>Hemiptera</taxon>
        <taxon>Heteroptera</taxon>
        <taxon>Panheteroptera</taxon>
        <taxon>Cimicomorpha</taxon>
        <taxon>Miridae</taxon>
        <taxon>Mirini</taxon>
        <taxon>Apolygus</taxon>
    </lineage>
</organism>
<sequence length="83" mass="9119">MLDGPCRLCLCPSHEMPLYHPSALDKLVSRLKGGRECPPARDRSRSLCVEKLAAAVIRPGFDPTCIVSRDLSALSRRRASSVK</sequence>
<reference evidence="1" key="1">
    <citation type="journal article" date="2021" name="Mol. Ecol. Resour.">
        <title>Apolygus lucorum genome provides insights into omnivorousness and mesophyll feeding.</title>
        <authorList>
            <person name="Liu Y."/>
            <person name="Liu H."/>
            <person name="Wang H."/>
            <person name="Huang T."/>
            <person name="Liu B."/>
            <person name="Yang B."/>
            <person name="Yin L."/>
            <person name="Li B."/>
            <person name="Zhang Y."/>
            <person name="Zhang S."/>
            <person name="Jiang F."/>
            <person name="Zhang X."/>
            <person name="Ren Y."/>
            <person name="Wang B."/>
            <person name="Wang S."/>
            <person name="Lu Y."/>
            <person name="Wu K."/>
            <person name="Fan W."/>
            <person name="Wang G."/>
        </authorList>
    </citation>
    <scope>NUCLEOTIDE SEQUENCE</scope>
    <source>
        <strain evidence="1">12Hb</strain>
    </source>
</reference>
<dbReference type="Proteomes" id="UP000466442">
    <property type="component" value="Unassembled WGS sequence"/>
</dbReference>
<name>A0A6A4JHD5_APOLU</name>
<proteinExistence type="predicted"/>
<protein>
    <submittedName>
        <fullName evidence="1">Uncharacterized protein</fullName>
    </submittedName>
</protein>
<comment type="caution">
    <text evidence="1">The sequence shown here is derived from an EMBL/GenBank/DDBJ whole genome shotgun (WGS) entry which is preliminary data.</text>
</comment>
<accession>A0A6A4JHD5</accession>
<evidence type="ECO:0000313" key="1">
    <source>
        <dbReference type="EMBL" id="KAF6203781.1"/>
    </source>
</evidence>
<evidence type="ECO:0000313" key="2">
    <source>
        <dbReference type="Proteomes" id="UP000466442"/>
    </source>
</evidence>
<gene>
    <name evidence="1" type="ORF">GE061_002116</name>
</gene>
<dbReference type="AlphaFoldDB" id="A0A6A4JHD5"/>
<dbReference type="EMBL" id="WIXP02000010">
    <property type="protein sequence ID" value="KAF6203781.1"/>
    <property type="molecule type" value="Genomic_DNA"/>
</dbReference>